<name>J9GMG8_9ZZZZ</name>
<dbReference type="AlphaFoldDB" id="J9GMG8"/>
<gene>
    <name evidence="1" type="ORF">EVA_10875</name>
</gene>
<accession>J9GMG8</accession>
<sequence length="41" mass="4503">MFWDRVQLSAVRINLCISMANTVSVTITKCVTKASSLGNIM</sequence>
<protein>
    <submittedName>
        <fullName evidence="1">Uncharacterized protein</fullName>
    </submittedName>
</protein>
<proteinExistence type="predicted"/>
<organism evidence="1">
    <name type="scientific">gut metagenome</name>
    <dbReference type="NCBI Taxonomy" id="749906"/>
    <lineage>
        <taxon>unclassified sequences</taxon>
        <taxon>metagenomes</taxon>
        <taxon>organismal metagenomes</taxon>
    </lineage>
</organism>
<reference evidence="1" key="1">
    <citation type="journal article" date="2012" name="PLoS ONE">
        <title>Gene sets for utilization of primary and secondary nutrition supplies in the distal gut of endangered iberian lynx.</title>
        <authorList>
            <person name="Alcaide M."/>
            <person name="Messina E."/>
            <person name="Richter M."/>
            <person name="Bargiela R."/>
            <person name="Peplies J."/>
            <person name="Huws S.A."/>
            <person name="Newbold C.J."/>
            <person name="Golyshin P.N."/>
            <person name="Simon M.A."/>
            <person name="Lopez G."/>
            <person name="Yakimov M.M."/>
            <person name="Ferrer M."/>
        </authorList>
    </citation>
    <scope>NUCLEOTIDE SEQUENCE</scope>
</reference>
<dbReference type="EMBL" id="AMCI01003126">
    <property type="protein sequence ID" value="EJX01020.1"/>
    <property type="molecule type" value="Genomic_DNA"/>
</dbReference>
<comment type="caution">
    <text evidence="1">The sequence shown here is derived from an EMBL/GenBank/DDBJ whole genome shotgun (WGS) entry which is preliminary data.</text>
</comment>
<evidence type="ECO:0000313" key="1">
    <source>
        <dbReference type="EMBL" id="EJX01020.1"/>
    </source>
</evidence>